<dbReference type="Proteomes" id="UP000887013">
    <property type="component" value="Unassembled WGS sequence"/>
</dbReference>
<evidence type="ECO:0000313" key="1">
    <source>
        <dbReference type="EMBL" id="GFS65078.1"/>
    </source>
</evidence>
<reference evidence="1" key="1">
    <citation type="submission" date="2020-08" db="EMBL/GenBank/DDBJ databases">
        <title>Multicomponent nature underlies the extraordinary mechanical properties of spider dragline silk.</title>
        <authorList>
            <person name="Kono N."/>
            <person name="Nakamura H."/>
            <person name="Mori M."/>
            <person name="Yoshida Y."/>
            <person name="Ohtoshi R."/>
            <person name="Malay A.D."/>
            <person name="Moran D.A.P."/>
            <person name="Tomita M."/>
            <person name="Numata K."/>
            <person name="Arakawa K."/>
        </authorList>
    </citation>
    <scope>NUCLEOTIDE SEQUENCE</scope>
</reference>
<proteinExistence type="predicted"/>
<protein>
    <submittedName>
        <fullName evidence="1">Uncharacterized protein</fullName>
    </submittedName>
</protein>
<dbReference type="EMBL" id="BMAW01094369">
    <property type="protein sequence ID" value="GFS65078.1"/>
    <property type="molecule type" value="Genomic_DNA"/>
</dbReference>
<gene>
    <name evidence="1" type="ORF">NPIL_324431</name>
</gene>
<keyword evidence="2" id="KW-1185">Reference proteome</keyword>
<organism evidence="1 2">
    <name type="scientific">Nephila pilipes</name>
    <name type="common">Giant wood spider</name>
    <name type="synonym">Nephila maculata</name>
    <dbReference type="NCBI Taxonomy" id="299642"/>
    <lineage>
        <taxon>Eukaryota</taxon>
        <taxon>Metazoa</taxon>
        <taxon>Ecdysozoa</taxon>
        <taxon>Arthropoda</taxon>
        <taxon>Chelicerata</taxon>
        <taxon>Arachnida</taxon>
        <taxon>Araneae</taxon>
        <taxon>Araneomorphae</taxon>
        <taxon>Entelegynae</taxon>
        <taxon>Araneoidea</taxon>
        <taxon>Nephilidae</taxon>
        <taxon>Nephila</taxon>
    </lineage>
</organism>
<dbReference type="AlphaFoldDB" id="A0A8X6IXM3"/>
<accession>A0A8X6IXM3</accession>
<evidence type="ECO:0000313" key="2">
    <source>
        <dbReference type="Proteomes" id="UP000887013"/>
    </source>
</evidence>
<sequence length="100" mass="11539">MRPTCLLTKKERLECSIAETNGSGGIQDWYNVRFTKKSWFYVFNDSFGFQCLRRRGEMLTPFSLQTTVELMCSPLIMEKPHLKDGRDLSDIPLSLSSSPR</sequence>
<name>A0A8X6IXM3_NEPPI</name>
<comment type="caution">
    <text evidence="1">The sequence shown here is derived from an EMBL/GenBank/DDBJ whole genome shotgun (WGS) entry which is preliminary data.</text>
</comment>